<organism evidence="3 4">
    <name type="scientific">Anopheles stephensi</name>
    <name type="common">Indo-Pakistan malaria mosquito</name>
    <dbReference type="NCBI Taxonomy" id="30069"/>
    <lineage>
        <taxon>Eukaryota</taxon>
        <taxon>Metazoa</taxon>
        <taxon>Ecdysozoa</taxon>
        <taxon>Arthropoda</taxon>
        <taxon>Hexapoda</taxon>
        <taxon>Insecta</taxon>
        <taxon>Pterygota</taxon>
        <taxon>Neoptera</taxon>
        <taxon>Endopterygota</taxon>
        <taxon>Diptera</taxon>
        <taxon>Nematocera</taxon>
        <taxon>Culicoidea</taxon>
        <taxon>Culicidae</taxon>
        <taxon>Anophelinae</taxon>
        <taxon>Anopheles</taxon>
    </lineage>
</organism>
<keyword evidence="4" id="KW-1185">Reference proteome</keyword>
<dbReference type="PROSITE" id="PS50158">
    <property type="entry name" value="ZF_CCHC"/>
    <property type="match status" value="2"/>
</dbReference>
<feature type="region of interest" description="Disordered" evidence="1">
    <location>
        <begin position="15"/>
        <end position="118"/>
    </location>
</feature>
<evidence type="ECO:0000259" key="2">
    <source>
        <dbReference type="PROSITE" id="PS50158"/>
    </source>
</evidence>
<dbReference type="EnsemblMetazoa" id="ASTEI03767-RA">
    <property type="protein sequence ID" value="ASTEI03767-PA"/>
    <property type="gene ID" value="ASTEI03767"/>
</dbReference>
<dbReference type="InterPro" id="IPR001878">
    <property type="entry name" value="Znf_CCHC"/>
</dbReference>
<sequence>MAEQLVTLKSQVEECRKSTQMTLEKVAAGELFTTAPTEEEREQPNQQQQPKKPNQQQSKKAKQRQPISPKQQEHPKSQPEQEGQESSSNSVNPDPTSGVPLTKGEKRRGRKRPPTTAIRVCPATGRTYSEVVESIRIPEVISALAASASKRRAGDSLLIKFRRLVDIQAIVSCLRAAAGDVGTVRVWTPMTTMVCSNLDTLISAEELRAALQKQHSVAVDPDHILLQPSRKRALVRLAVRDAMRLKNKSLRVGLVTVPLQEQERRPLANDERCFRCMERGHRSSQCGGVDRTGCCFRCGSSGHKAFACQAAPKCLRCGGHHQTGSPSCGGVPQAIEVVSAPDLAGVN</sequence>
<dbReference type="STRING" id="30069.A0A182Y5N1"/>
<dbReference type="VEuPathDB" id="VectorBase:ASTE015193"/>
<feature type="compositionally biased region" description="Low complexity" evidence="1">
    <location>
        <begin position="80"/>
        <end position="90"/>
    </location>
</feature>
<dbReference type="Proteomes" id="UP000076408">
    <property type="component" value="Unassembled WGS sequence"/>
</dbReference>
<dbReference type="InterPro" id="IPR036875">
    <property type="entry name" value="Znf_CCHC_sf"/>
</dbReference>
<dbReference type="GO" id="GO:0003676">
    <property type="term" value="F:nucleic acid binding"/>
    <property type="evidence" value="ECO:0007669"/>
    <property type="project" value="InterPro"/>
</dbReference>
<feature type="compositionally biased region" description="Low complexity" evidence="1">
    <location>
        <begin position="44"/>
        <end position="58"/>
    </location>
</feature>
<evidence type="ECO:0000313" key="3">
    <source>
        <dbReference type="EnsemblMetazoa" id="ASTEI03767-PA"/>
    </source>
</evidence>
<reference evidence="4" key="1">
    <citation type="journal article" date="2014" name="Genome Biol.">
        <title>Genome analysis of a major urban malaria vector mosquito, Anopheles stephensi.</title>
        <authorList>
            <person name="Jiang X."/>
            <person name="Peery A."/>
            <person name="Hall A.B."/>
            <person name="Sharma A."/>
            <person name="Chen X.G."/>
            <person name="Waterhouse R.M."/>
            <person name="Komissarov A."/>
            <person name="Riehle M.M."/>
            <person name="Shouche Y."/>
            <person name="Sharakhova M.V."/>
            <person name="Lawson D."/>
            <person name="Pakpour N."/>
            <person name="Arensburger P."/>
            <person name="Davidson V.L."/>
            <person name="Eiglmeier K."/>
            <person name="Emrich S."/>
            <person name="George P."/>
            <person name="Kennedy R.C."/>
            <person name="Mane S.P."/>
            <person name="Maslen G."/>
            <person name="Oringanje C."/>
            <person name="Qi Y."/>
            <person name="Settlage R."/>
            <person name="Tojo M."/>
            <person name="Tubio J.M."/>
            <person name="Unger M.F."/>
            <person name="Wang B."/>
            <person name="Vernick K.D."/>
            <person name="Ribeiro J.M."/>
            <person name="James A.A."/>
            <person name="Michel K."/>
            <person name="Riehle M.A."/>
            <person name="Luckhart S."/>
            <person name="Sharakhov I.V."/>
            <person name="Tu Z."/>
        </authorList>
    </citation>
    <scope>NUCLEOTIDE SEQUENCE [LARGE SCALE GENOMIC DNA]</scope>
    <source>
        <strain evidence="4">Indian</strain>
    </source>
</reference>
<accession>A0A182Y5N1</accession>
<dbReference type="OMA" id="THRINNC"/>
<dbReference type="VEuPathDB" id="VectorBase:ASTEI20_046001"/>
<evidence type="ECO:0000313" key="4">
    <source>
        <dbReference type="Proteomes" id="UP000076408"/>
    </source>
</evidence>
<feature type="domain" description="CCHC-type" evidence="2">
    <location>
        <begin position="295"/>
        <end position="308"/>
    </location>
</feature>
<dbReference type="VEuPathDB" id="VectorBase:ASTEI03767"/>
<dbReference type="SMART" id="SM00343">
    <property type="entry name" value="ZnF_C2HC"/>
    <property type="match status" value="2"/>
</dbReference>
<evidence type="ECO:0000256" key="1">
    <source>
        <dbReference type="SAM" id="MobiDB-lite"/>
    </source>
</evidence>
<dbReference type="Gene3D" id="4.10.60.10">
    <property type="entry name" value="Zinc finger, CCHC-type"/>
    <property type="match status" value="1"/>
</dbReference>
<dbReference type="GO" id="GO:0008270">
    <property type="term" value="F:zinc ion binding"/>
    <property type="evidence" value="ECO:0007669"/>
    <property type="project" value="InterPro"/>
</dbReference>
<dbReference type="SUPFAM" id="SSF57756">
    <property type="entry name" value="Retrovirus zinc finger-like domains"/>
    <property type="match status" value="1"/>
</dbReference>
<feature type="domain" description="CCHC-type" evidence="2">
    <location>
        <begin position="272"/>
        <end position="286"/>
    </location>
</feature>
<protein>
    <recommendedName>
        <fullName evidence="2">CCHC-type domain-containing protein</fullName>
    </recommendedName>
</protein>
<proteinExistence type="predicted"/>
<name>A0A182Y5N1_ANOST</name>
<reference evidence="3" key="2">
    <citation type="submission" date="2020-05" db="UniProtKB">
        <authorList>
            <consortium name="EnsemblMetazoa"/>
        </authorList>
    </citation>
    <scope>IDENTIFICATION</scope>
    <source>
        <strain evidence="3">Indian</strain>
    </source>
</reference>
<dbReference type="AlphaFoldDB" id="A0A182Y5N1"/>